<keyword evidence="2" id="KW-1185">Reference proteome</keyword>
<dbReference type="EMBL" id="CM000760">
    <property type="protein sequence ID" value="KXG40130.1"/>
    <property type="molecule type" value="Genomic_DNA"/>
</dbReference>
<dbReference type="Gramene" id="KXG40130">
    <property type="protein sequence ID" value="KXG40130"/>
    <property type="gene ID" value="SORBI_3001G496100"/>
</dbReference>
<gene>
    <name evidence="1" type="ORF">SORBI_3001G496100</name>
</gene>
<dbReference type="InParanoid" id="A0A1B6QQD4"/>
<accession>A0A1B6QQD4</accession>
<proteinExistence type="predicted"/>
<evidence type="ECO:0000313" key="2">
    <source>
        <dbReference type="Proteomes" id="UP000000768"/>
    </source>
</evidence>
<dbReference type="Proteomes" id="UP000000768">
    <property type="component" value="Chromosome 1"/>
</dbReference>
<reference evidence="1 2" key="1">
    <citation type="journal article" date="2009" name="Nature">
        <title>The Sorghum bicolor genome and the diversification of grasses.</title>
        <authorList>
            <person name="Paterson A.H."/>
            <person name="Bowers J.E."/>
            <person name="Bruggmann R."/>
            <person name="Dubchak I."/>
            <person name="Grimwood J."/>
            <person name="Gundlach H."/>
            <person name="Haberer G."/>
            <person name="Hellsten U."/>
            <person name="Mitros T."/>
            <person name="Poliakov A."/>
            <person name="Schmutz J."/>
            <person name="Spannagl M."/>
            <person name="Tang H."/>
            <person name="Wang X."/>
            <person name="Wicker T."/>
            <person name="Bharti A.K."/>
            <person name="Chapman J."/>
            <person name="Feltus F.A."/>
            <person name="Gowik U."/>
            <person name="Grigoriev I.V."/>
            <person name="Lyons E."/>
            <person name="Maher C.A."/>
            <person name="Martis M."/>
            <person name="Narechania A."/>
            <person name="Otillar R.P."/>
            <person name="Penning B.W."/>
            <person name="Salamov A.A."/>
            <person name="Wang Y."/>
            <person name="Zhang L."/>
            <person name="Carpita N.C."/>
            <person name="Freeling M."/>
            <person name="Gingle A.R."/>
            <person name="Hash C.T."/>
            <person name="Keller B."/>
            <person name="Klein P."/>
            <person name="Kresovich S."/>
            <person name="McCann M.C."/>
            <person name="Ming R."/>
            <person name="Peterson D.G."/>
            <person name="Mehboob-ur-Rahman"/>
            <person name="Ware D."/>
            <person name="Westhoff P."/>
            <person name="Mayer K.F."/>
            <person name="Messing J."/>
            <person name="Rokhsar D.S."/>
        </authorList>
    </citation>
    <scope>NUCLEOTIDE SEQUENCE [LARGE SCALE GENOMIC DNA]</scope>
    <source>
        <strain evidence="2">cv. BTx623</strain>
    </source>
</reference>
<sequence>MFKVEALSLGPVVLDVPSGKGMQFVYTSNILGDITTVLKRILKTLISCTQRGVQPITDYSNELSKCIKECWRKCMQVCN</sequence>
<protein>
    <submittedName>
        <fullName evidence="1">Uncharacterized protein</fullName>
    </submittedName>
</protein>
<dbReference type="AlphaFoldDB" id="A0A1B6QQD4"/>
<reference evidence="2" key="2">
    <citation type="journal article" date="2018" name="Plant J.">
        <title>The Sorghum bicolor reference genome: improved assembly, gene annotations, a transcriptome atlas, and signatures of genome organization.</title>
        <authorList>
            <person name="McCormick R.F."/>
            <person name="Truong S.K."/>
            <person name="Sreedasyam A."/>
            <person name="Jenkins J."/>
            <person name="Shu S."/>
            <person name="Sims D."/>
            <person name="Kennedy M."/>
            <person name="Amirebrahimi M."/>
            <person name="Weers B.D."/>
            <person name="McKinley B."/>
            <person name="Mattison A."/>
            <person name="Morishige D.T."/>
            <person name="Grimwood J."/>
            <person name="Schmutz J."/>
            <person name="Mullet J.E."/>
        </authorList>
    </citation>
    <scope>NUCLEOTIDE SEQUENCE [LARGE SCALE GENOMIC DNA]</scope>
    <source>
        <strain evidence="2">cv. BTx623</strain>
    </source>
</reference>
<name>A0A1B6QQD4_SORBI</name>
<evidence type="ECO:0000313" key="1">
    <source>
        <dbReference type="EMBL" id="KXG40130.1"/>
    </source>
</evidence>
<organism evidence="1 2">
    <name type="scientific">Sorghum bicolor</name>
    <name type="common">Sorghum</name>
    <name type="synonym">Sorghum vulgare</name>
    <dbReference type="NCBI Taxonomy" id="4558"/>
    <lineage>
        <taxon>Eukaryota</taxon>
        <taxon>Viridiplantae</taxon>
        <taxon>Streptophyta</taxon>
        <taxon>Embryophyta</taxon>
        <taxon>Tracheophyta</taxon>
        <taxon>Spermatophyta</taxon>
        <taxon>Magnoliopsida</taxon>
        <taxon>Liliopsida</taxon>
        <taxon>Poales</taxon>
        <taxon>Poaceae</taxon>
        <taxon>PACMAD clade</taxon>
        <taxon>Panicoideae</taxon>
        <taxon>Andropogonodae</taxon>
        <taxon>Andropogoneae</taxon>
        <taxon>Sorghinae</taxon>
        <taxon>Sorghum</taxon>
    </lineage>
</organism>